<evidence type="ECO:0000313" key="3">
    <source>
        <dbReference type="Proteomes" id="UP000218335"/>
    </source>
</evidence>
<feature type="transmembrane region" description="Helical" evidence="1">
    <location>
        <begin position="295"/>
        <end position="317"/>
    </location>
</feature>
<dbReference type="EMBL" id="MWUU01000011">
    <property type="protein sequence ID" value="PCF54567.1"/>
    <property type="molecule type" value="Genomic_DNA"/>
</dbReference>
<dbReference type="AlphaFoldDB" id="A0A2A4GVR4"/>
<keyword evidence="1" id="KW-0812">Transmembrane</keyword>
<feature type="transmembrane region" description="Helical" evidence="1">
    <location>
        <begin position="323"/>
        <end position="344"/>
    </location>
</feature>
<comment type="caution">
    <text evidence="2">The sequence shown here is derived from an EMBL/GenBank/DDBJ whole genome shotgun (WGS) entry which is preliminary data.</text>
</comment>
<reference evidence="2 3" key="1">
    <citation type="journal article" date="2017" name="PLoS ONE">
        <title>Development of a real-time PCR for detection of Staphylococcus pseudintermedius using a novel automated comparison of whole-genome sequences.</title>
        <authorList>
            <person name="Verstappen K.M."/>
            <person name="Huijbregts L."/>
            <person name="Spaninks M."/>
            <person name="Wagenaar J.A."/>
            <person name="Fluit A.C."/>
            <person name="Duim B."/>
        </authorList>
    </citation>
    <scope>NUCLEOTIDE SEQUENCE [LARGE SCALE GENOMIC DNA]</scope>
    <source>
        <strain evidence="2 3">215070706401-1</strain>
    </source>
</reference>
<dbReference type="RefSeq" id="WP_096593165.1">
    <property type="nucleotide sequence ID" value="NZ_MWUU01000011.1"/>
</dbReference>
<keyword evidence="1" id="KW-1133">Transmembrane helix</keyword>
<gene>
    <name evidence="2" type="ORF">B5C08_08820</name>
</gene>
<feature type="transmembrane region" description="Helical" evidence="1">
    <location>
        <begin position="252"/>
        <end position="274"/>
    </location>
</feature>
<evidence type="ECO:0000256" key="1">
    <source>
        <dbReference type="SAM" id="Phobius"/>
    </source>
</evidence>
<organism evidence="2 3">
    <name type="scientific">Staphylococcus delphini</name>
    <dbReference type="NCBI Taxonomy" id="53344"/>
    <lineage>
        <taxon>Bacteria</taxon>
        <taxon>Bacillati</taxon>
        <taxon>Bacillota</taxon>
        <taxon>Bacilli</taxon>
        <taxon>Bacillales</taxon>
        <taxon>Staphylococcaceae</taxon>
        <taxon>Staphylococcus</taxon>
        <taxon>Staphylococcus intermedius group</taxon>
    </lineage>
</organism>
<protein>
    <submittedName>
        <fullName evidence="2">Uncharacterized protein</fullName>
    </submittedName>
</protein>
<feature type="transmembrane region" description="Helical" evidence="1">
    <location>
        <begin position="216"/>
        <end position="240"/>
    </location>
</feature>
<evidence type="ECO:0000313" key="2">
    <source>
        <dbReference type="EMBL" id="PCF54567.1"/>
    </source>
</evidence>
<keyword evidence="1" id="KW-0472">Membrane</keyword>
<accession>A0A2A4GVR4</accession>
<name>A0A2A4GVR4_9STAP</name>
<proteinExistence type="predicted"/>
<sequence length="358" mass="41448">MEHKKLISIKSLKDEWKIDFNKSKLEIDRIFKSEYKAYTDKPDSYKAEQFDVARLQKICKNIEPQFIPYSSLTDIIFSMDVSFEKDQEQETDFVTVIQSKVNKHLLTTYRVETGLENESAPYIEGALSLDKLSWDTDEIIDIEKITEEDKSSIIVIHKLIEHINLAISQKRGLYEKQKKEIDSLSLQLNTIKIKAEESLSRYNEINQKQNEIVSQYISILGIFAAILMTTFGGIQAFTSIYKDNSFNLVDSLLIACIGFLGILLMLFLLLNSIAKLSGKNIYSNQAGSKWYYRHPMFINSFIILTTLIITLVSYKVTINPPTISLWNSVYFIPILYLIFMLKAFNRFSLRAFIKDIKK</sequence>
<dbReference type="Proteomes" id="UP000218335">
    <property type="component" value="Unassembled WGS sequence"/>
</dbReference>